<evidence type="ECO:0000313" key="3">
    <source>
        <dbReference type="Proteomes" id="UP000001312"/>
    </source>
</evidence>
<accession>A7EWI0</accession>
<dbReference type="KEGG" id="ssl:SS1G_09689"/>
<feature type="region of interest" description="Disordered" evidence="1">
    <location>
        <begin position="1"/>
        <end position="21"/>
    </location>
</feature>
<dbReference type="AlphaFoldDB" id="A7EWI0"/>
<protein>
    <submittedName>
        <fullName evidence="2">Uncharacterized protein</fullName>
    </submittedName>
</protein>
<organism evidence="2 3">
    <name type="scientific">Sclerotinia sclerotiorum (strain ATCC 18683 / 1980 / Ss-1)</name>
    <name type="common">White mold</name>
    <name type="synonym">Whetzelinia sclerotiorum</name>
    <dbReference type="NCBI Taxonomy" id="665079"/>
    <lineage>
        <taxon>Eukaryota</taxon>
        <taxon>Fungi</taxon>
        <taxon>Dikarya</taxon>
        <taxon>Ascomycota</taxon>
        <taxon>Pezizomycotina</taxon>
        <taxon>Leotiomycetes</taxon>
        <taxon>Helotiales</taxon>
        <taxon>Sclerotiniaceae</taxon>
        <taxon>Sclerotinia</taxon>
    </lineage>
</organism>
<evidence type="ECO:0000313" key="2">
    <source>
        <dbReference type="EMBL" id="EDN93822.1"/>
    </source>
</evidence>
<dbReference type="GeneID" id="5485155"/>
<name>A7EWI0_SCLS1</name>
<sequence>MKSSGSFHCGVDGGSSVDERDDTPKILCIWRSNVRDIPATQHEESMDSPFLEIHHAMTP</sequence>
<dbReference type="EMBL" id="CH476634">
    <property type="protein sequence ID" value="EDN93822.1"/>
    <property type="molecule type" value="Genomic_DNA"/>
</dbReference>
<dbReference type="InParanoid" id="A7EWI0"/>
<gene>
    <name evidence="2" type="ORF">SS1G_09689</name>
</gene>
<dbReference type="RefSeq" id="XP_001589056.1">
    <property type="nucleotide sequence ID" value="XM_001589006.1"/>
</dbReference>
<evidence type="ECO:0000256" key="1">
    <source>
        <dbReference type="SAM" id="MobiDB-lite"/>
    </source>
</evidence>
<proteinExistence type="predicted"/>
<dbReference type="Proteomes" id="UP000001312">
    <property type="component" value="Unassembled WGS sequence"/>
</dbReference>
<reference evidence="3" key="1">
    <citation type="journal article" date="2011" name="PLoS Genet.">
        <title>Genomic analysis of the necrotrophic fungal pathogens Sclerotinia sclerotiorum and Botrytis cinerea.</title>
        <authorList>
            <person name="Amselem J."/>
            <person name="Cuomo C.A."/>
            <person name="van Kan J.A."/>
            <person name="Viaud M."/>
            <person name="Benito E.P."/>
            <person name="Couloux A."/>
            <person name="Coutinho P.M."/>
            <person name="de Vries R.P."/>
            <person name="Dyer P.S."/>
            <person name="Fillinger S."/>
            <person name="Fournier E."/>
            <person name="Gout L."/>
            <person name="Hahn M."/>
            <person name="Kohn L."/>
            <person name="Lapalu N."/>
            <person name="Plummer K.M."/>
            <person name="Pradier J.M."/>
            <person name="Quevillon E."/>
            <person name="Sharon A."/>
            <person name="Simon A."/>
            <person name="ten Have A."/>
            <person name="Tudzynski B."/>
            <person name="Tudzynski P."/>
            <person name="Wincker P."/>
            <person name="Andrew M."/>
            <person name="Anthouard V."/>
            <person name="Beever R.E."/>
            <person name="Beffa R."/>
            <person name="Benoit I."/>
            <person name="Bouzid O."/>
            <person name="Brault B."/>
            <person name="Chen Z."/>
            <person name="Choquer M."/>
            <person name="Collemare J."/>
            <person name="Cotton P."/>
            <person name="Danchin E.G."/>
            <person name="Da Silva C."/>
            <person name="Gautier A."/>
            <person name="Giraud C."/>
            <person name="Giraud T."/>
            <person name="Gonzalez C."/>
            <person name="Grossetete S."/>
            <person name="Guldener U."/>
            <person name="Henrissat B."/>
            <person name="Howlett B.J."/>
            <person name="Kodira C."/>
            <person name="Kretschmer M."/>
            <person name="Lappartient A."/>
            <person name="Leroch M."/>
            <person name="Levis C."/>
            <person name="Mauceli E."/>
            <person name="Neuveglise C."/>
            <person name="Oeser B."/>
            <person name="Pearson M."/>
            <person name="Poulain J."/>
            <person name="Poussereau N."/>
            <person name="Quesneville H."/>
            <person name="Rascle C."/>
            <person name="Schumacher J."/>
            <person name="Segurens B."/>
            <person name="Sexton A."/>
            <person name="Silva E."/>
            <person name="Sirven C."/>
            <person name="Soanes D.M."/>
            <person name="Talbot N.J."/>
            <person name="Templeton M."/>
            <person name="Yandava C."/>
            <person name="Yarden O."/>
            <person name="Zeng Q."/>
            <person name="Rollins J.A."/>
            <person name="Lebrun M.H."/>
            <person name="Dickman M."/>
        </authorList>
    </citation>
    <scope>NUCLEOTIDE SEQUENCE [LARGE SCALE GENOMIC DNA]</scope>
    <source>
        <strain evidence="3">ATCC 18683 / 1980 / Ss-1</strain>
    </source>
</reference>
<keyword evidence="3" id="KW-1185">Reference proteome</keyword>